<reference evidence="1 2" key="1">
    <citation type="submission" date="2014-11" db="EMBL/GenBank/DDBJ databases">
        <title>A Rickettsiales Symbiont of Amoebae With Ancient Features.</title>
        <authorList>
            <person name="Schulz F."/>
            <person name="Martijn J."/>
            <person name="Wascher F."/>
            <person name="Kostanjsek R."/>
            <person name="Ettema T.J."/>
            <person name="Horn M."/>
        </authorList>
    </citation>
    <scope>NUCLEOTIDE SEQUENCE [LARGE SCALE GENOMIC DNA]</scope>
    <source>
        <strain evidence="1 2">UWC36</strain>
    </source>
</reference>
<protein>
    <submittedName>
        <fullName evidence="1">Uncharacterized protein</fullName>
    </submittedName>
</protein>
<evidence type="ECO:0000313" key="1">
    <source>
        <dbReference type="EMBL" id="KIE05378.1"/>
    </source>
</evidence>
<comment type="caution">
    <text evidence="1">The sequence shown here is derived from an EMBL/GenBank/DDBJ whole genome shotgun (WGS) entry which is preliminary data.</text>
</comment>
<name>A0A0C1QMV6_9RICK</name>
<dbReference type="Proteomes" id="UP000031258">
    <property type="component" value="Unassembled WGS sequence"/>
</dbReference>
<sequence length="167" mass="19678">MYNSKSNSMSENKPAYVKQLVPALSSHNITVLEGIQAFEQAMNDIYEVMSENSGIVRLSGLDRRVYFQYFGDEYMIKFYRRLSELNNVVFRCLVADKKNEYLVEERKSFVEDRFIPNKYFSGISTYIYHNKIAYLMWQSLKVVLIENADLALAYKNQFDLIWNEVAK</sequence>
<gene>
    <name evidence="1" type="ORF">NF27_DT01520</name>
</gene>
<evidence type="ECO:0000313" key="2">
    <source>
        <dbReference type="Proteomes" id="UP000031258"/>
    </source>
</evidence>
<proteinExistence type="predicted"/>
<organism evidence="1 2">
    <name type="scientific">Candidatus Jidaibacter acanthamoebae</name>
    <dbReference type="NCBI Taxonomy" id="86105"/>
    <lineage>
        <taxon>Bacteria</taxon>
        <taxon>Pseudomonadati</taxon>
        <taxon>Pseudomonadota</taxon>
        <taxon>Alphaproteobacteria</taxon>
        <taxon>Rickettsiales</taxon>
        <taxon>Candidatus Midichloriaceae</taxon>
        <taxon>Candidatus Jidaibacter</taxon>
    </lineage>
</organism>
<keyword evidence="2" id="KW-1185">Reference proteome</keyword>
<dbReference type="AlphaFoldDB" id="A0A0C1QMV6"/>
<accession>A0A0C1QMV6</accession>
<dbReference type="EMBL" id="JSWE01000096">
    <property type="protein sequence ID" value="KIE05378.1"/>
    <property type="molecule type" value="Genomic_DNA"/>
</dbReference>